<evidence type="ECO:0000313" key="3">
    <source>
        <dbReference type="EMBL" id="MBO1322799.1"/>
    </source>
</evidence>
<evidence type="ECO:0000256" key="2">
    <source>
        <dbReference type="ARBA" id="ARBA00023002"/>
    </source>
</evidence>
<dbReference type="Gene3D" id="3.40.50.720">
    <property type="entry name" value="NAD(P)-binding Rossmann-like Domain"/>
    <property type="match status" value="1"/>
</dbReference>
<evidence type="ECO:0000313" key="4">
    <source>
        <dbReference type="Proteomes" id="UP000664417"/>
    </source>
</evidence>
<keyword evidence="2 3" id="KW-0560">Oxidoreductase</keyword>
<dbReference type="SUPFAM" id="SSF51735">
    <property type="entry name" value="NAD(P)-binding Rossmann-fold domains"/>
    <property type="match status" value="1"/>
</dbReference>
<dbReference type="PANTHER" id="PTHR24321">
    <property type="entry name" value="DEHYDROGENASES, SHORT CHAIN"/>
    <property type="match status" value="1"/>
</dbReference>
<keyword evidence="4" id="KW-1185">Reference proteome</keyword>
<comment type="similarity">
    <text evidence="1">Belongs to the short-chain dehydrogenases/reductases (SDR) family.</text>
</comment>
<reference evidence="3" key="1">
    <citation type="submission" date="2021-03" db="EMBL/GenBank/DDBJ databases">
        <authorList>
            <person name="Wang G."/>
        </authorList>
    </citation>
    <scope>NUCLEOTIDE SEQUENCE</scope>
    <source>
        <strain evidence="3">KCTC 12899</strain>
    </source>
</reference>
<dbReference type="PRINTS" id="PR00081">
    <property type="entry name" value="GDHRDH"/>
</dbReference>
<dbReference type="EC" id="1.1.1.47" evidence="3"/>
<dbReference type="PRINTS" id="PR00080">
    <property type="entry name" value="SDRFAMILY"/>
</dbReference>
<evidence type="ECO:0000256" key="1">
    <source>
        <dbReference type="ARBA" id="ARBA00006484"/>
    </source>
</evidence>
<proteinExistence type="inferred from homology"/>
<sequence>MKRFEDKSVLITGGAAGIGKAAALTFAGEGATVFIADIAAEAGERVVAQINDLGGKAYFYRTDIAQAVEVDAMIERALHHLGRIDMAFNNAGISGKRAMPLAHIREDEWDRIMEINVKGVWLCMRRQIPIMVSQGGGSIVNTASILGVTGTALGLGPYVASKHAVVGLTKAAAVEYAKKQVRINAVCPGFVETPMINGLLDIPAMRTKIEKMHAMGRIGSACEIVRAVLWLSSDEASFVTGHDMVVDGGCLARAAS</sequence>
<gene>
    <name evidence="3" type="ORF">J3U88_30305</name>
</gene>
<dbReference type="EMBL" id="JAFREP010000043">
    <property type="protein sequence ID" value="MBO1322799.1"/>
    <property type="molecule type" value="Genomic_DNA"/>
</dbReference>
<dbReference type="NCBIfam" id="NF005559">
    <property type="entry name" value="PRK07231.1"/>
    <property type="match status" value="1"/>
</dbReference>
<dbReference type="InterPro" id="IPR020904">
    <property type="entry name" value="Sc_DH/Rdtase_CS"/>
</dbReference>
<dbReference type="InterPro" id="IPR002347">
    <property type="entry name" value="SDR_fam"/>
</dbReference>
<protein>
    <submittedName>
        <fullName evidence="3">Glucose 1-dehydrogenase</fullName>
        <ecNumber evidence="3">1.1.1.47</ecNumber>
    </submittedName>
</protein>
<dbReference type="RefSeq" id="WP_207862770.1">
    <property type="nucleotide sequence ID" value="NZ_JAFREP010000043.1"/>
</dbReference>
<dbReference type="InterPro" id="IPR036291">
    <property type="entry name" value="NAD(P)-bd_dom_sf"/>
</dbReference>
<dbReference type="Pfam" id="PF13561">
    <property type="entry name" value="adh_short_C2"/>
    <property type="match status" value="1"/>
</dbReference>
<dbReference type="Proteomes" id="UP000664417">
    <property type="component" value="Unassembled WGS sequence"/>
</dbReference>
<dbReference type="AlphaFoldDB" id="A0A8J7U7A6"/>
<dbReference type="PROSITE" id="PS00061">
    <property type="entry name" value="ADH_SHORT"/>
    <property type="match status" value="1"/>
</dbReference>
<name>A0A8J7U7A6_9BACT</name>
<comment type="caution">
    <text evidence="3">The sequence shown here is derived from an EMBL/GenBank/DDBJ whole genome shotgun (WGS) entry which is preliminary data.</text>
</comment>
<dbReference type="CDD" id="cd05233">
    <property type="entry name" value="SDR_c"/>
    <property type="match status" value="1"/>
</dbReference>
<dbReference type="GO" id="GO:0047936">
    <property type="term" value="F:glucose 1-dehydrogenase [NAD(P)+] activity"/>
    <property type="evidence" value="ECO:0007669"/>
    <property type="project" value="UniProtKB-EC"/>
</dbReference>
<dbReference type="FunFam" id="3.40.50.720:FF:000084">
    <property type="entry name" value="Short-chain dehydrogenase reductase"/>
    <property type="match status" value="1"/>
</dbReference>
<dbReference type="PANTHER" id="PTHR24321:SF11">
    <property type="entry name" value="BLR0893 PROTEIN"/>
    <property type="match status" value="1"/>
</dbReference>
<accession>A0A8J7U7A6</accession>
<organism evidence="3 4">
    <name type="scientific">Acanthopleuribacter pedis</name>
    <dbReference type="NCBI Taxonomy" id="442870"/>
    <lineage>
        <taxon>Bacteria</taxon>
        <taxon>Pseudomonadati</taxon>
        <taxon>Acidobacteriota</taxon>
        <taxon>Holophagae</taxon>
        <taxon>Acanthopleuribacterales</taxon>
        <taxon>Acanthopleuribacteraceae</taxon>
        <taxon>Acanthopleuribacter</taxon>
    </lineage>
</organism>